<evidence type="ECO:0000256" key="1">
    <source>
        <dbReference type="SAM" id="MobiDB-lite"/>
    </source>
</evidence>
<accession>A0ABR3D2A9</accession>
<dbReference type="Proteomes" id="UP001451303">
    <property type="component" value="Unassembled WGS sequence"/>
</dbReference>
<evidence type="ECO:0000313" key="2">
    <source>
        <dbReference type="EMBL" id="KAL0466824.1"/>
    </source>
</evidence>
<reference evidence="2 3" key="1">
    <citation type="submission" date="2023-09" db="EMBL/GenBank/DDBJ databases">
        <title>Multi-omics analysis of a traditional fermented food reveals byproduct-associated fungal strains for waste-to-food upcycling.</title>
        <authorList>
            <consortium name="Lawrence Berkeley National Laboratory"/>
            <person name="Rekdal V.M."/>
            <person name="Villalobos-Escobedo J.M."/>
            <person name="Rodriguez-Valeron N."/>
            <person name="Garcia M.O."/>
            <person name="Vasquez D.P."/>
            <person name="Damayanti I."/>
            <person name="Sorensen P.M."/>
            <person name="Baidoo E.E."/>
            <person name="De Carvalho A.C."/>
            <person name="Riley R."/>
            <person name="Lipzen A."/>
            <person name="He G."/>
            <person name="Yan M."/>
            <person name="Haridas S."/>
            <person name="Daum C."/>
            <person name="Yoshinaga Y."/>
            <person name="Ng V."/>
            <person name="Grigoriev I.V."/>
            <person name="Munk R."/>
            <person name="Nuraida L."/>
            <person name="Wijaya C.H."/>
            <person name="Morales P.-C."/>
            <person name="Keasling J.D."/>
        </authorList>
    </citation>
    <scope>NUCLEOTIDE SEQUENCE [LARGE SCALE GENOMIC DNA]</scope>
    <source>
        <strain evidence="2 3">FGSC 2613</strain>
    </source>
</reference>
<evidence type="ECO:0000313" key="3">
    <source>
        <dbReference type="Proteomes" id="UP001451303"/>
    </source>
</evidence>
<sequence length="133" mass="14860">MPSVKNPNGPSKNRLIARAASLRKQRQRESAQGKLEKIHKITKEDLARGARPGLLPNSGPRKALGKKAQRKLEKKLGYAIRRKMEREGLSKMEVEKVEEMMGIGKTSKKSAAETEDTEETTPATTKEVEMDFS</sequence>
<dbReference type="EMBL" id="JAVLET010000011">
    <property type="protein sequence ID" value="KAL0466824.1"/>
    <property type="molecule type" value="Genomic_DNA"/>
</dbReference>
<proteinExistence type="predicted"/>
<keyword evidence="3" id="KW-1185">Reference proteome</keyword>
<name>A0ABR3D2A9_NEUIN</name>
<gene>
    <name evidence="2" type="ORF">QR685DRAFT_89652</name>
</gene>
<feature type="region of interest" description="Disordered" evidence="1">
    <location>
        <begin position="45"/>
        <end position="70"/>
    </location>
</feature>
<comment type="caution">
    <text evidence="2">The sequence shown here is derived from an EMBL/GenBank/DDBJ whole genome shotgun (WGS) entry which is preliminary data.</text>
</comment>
<organism evidence="2 3">
    <name type="scientific">Neurospora intermedia</name>
    <dbReference type="NCBI Taxonomy" id="5142"/>
    <lineage>
        <taxon>Eukaryota</taxon>
        <taxon>Fungi</taxon>
        <taxon>Dikarya</taxon>
        <taxon>Ascomycota</taxon>
        <taxon>Pezizomycotina</taxon>
        <taxon>Sordariomycetes</taxon>
        <taxon>Sordariomycetidae</taxon>
        <taxon>Sordariales</taxon>
        <taxon>Sordariaceae</taxon>
        <taxon>Neurospora</taxon>
    </lineage>
</organism>
<feature type="region of interest" description="Disordered" evidence="1">
    <location>
        <begin position="100"/>
        <end position="133"/>
    </location>
</feature>
<protein>
    <submittedName>
        <fullName evidence="2">Uncharacterized protein</fullName>
    </submittedName>
</protein>